<accession>A0A9N8J1S4</accession>
<keyword evidence="2" id="KW-1185">Reference proteome</keyword>
<organism evidence="1 2">
    <name type="scientific">Flavobacterium panici</name>
    <dbReference type="NCBI Taxonomy" id="2654843"/>
    <lineage>
        <taxon>Bacteria</taxon>
        <taxon>Pseudomonadati</taxon>
        <taxon>Bacteroidota</taxon>
        <taxon>Flavobacteriia</taxon>
        <taxon>Flavobacteriales</taxon>
        <taxon>Flavobacteriaceae</taxon>
        <taxon>Flavobacterium</taxon>
    </lineage>
</organism>
<dbReference type="SUPFAM" id="SSF109854">
    <property type="entry name" value="DinB/YfiT-like putative metalloenzymes"/>
    <property type="match status" value="1"/>
</dbReference>
<dbReference type="Proteomes" id="UP000533639">
    <property type="component" value="Unassembled WGS sequence"/>
</dbReference>
<evidence type="ECO:0008006" key="3">
    <source>
        <dbReference type="Google" id="ProtNLM"/>
    </source>
</evidence>
<dbReference type="AlphaFoldDB" id="A0A9N8J1S4"/>
<evidence type="ECO:0000313" key="1">
    <source>
        <dbReference type="EMBL" id="CAC9974690.1"/>
    </source>
</evidence>
<name>A0A9N8J1S4_9FLAO</name>
<dbReference type="EMBL" id="CAIJDE010000043">
    <property type="protein sequence ID" value="CAC9974690.1"/>
    <property type="molecule type" value="Genomic_DNA"/>
</dbReference>
<reference evidence="1 2" key="1">
    <citation type="submission" date="2020-06" db="EMBL/GenBank/DDBJ databases">
        <authorList>
            <person name="Criscuolo A."/>
        </authorList>
    </citation>
    <scope>NUCLEOTIDE SEQUENCE [LARGE SCALE GENOMIC DNA]</scope>
    <source>
        <strain evidence="1">PXU-55</strain>
    </source>
</reference>
<dbReference type="InterPro" id="IPR034660">
    <property type="entry name" value="DinB/YfiT-like"/>
</dbReference>
<dbReference type="Gene3D" id="1.20.120.450">
    <property type="entry name" value="dinb family like domain"/>
    <property type="match status" value="1"/>
</dbReference>
<evidence type="ECO:0000313" key="2">
    <source>
        <dbReference type="Proteomes" id="UP000533639"/>
    </source>
</evidence>
<comment type="caution">
    <text evidence="1">The sequence shown here is derived from an EMBL/GenBank/DDBJ whole genome shotgun (WGS) entry which is preliminary data.</text>
</comment>
<protein>
    <recommendedName>
        <fullName evidence="3">DinB family protein</fullName>
    </recommendedName>
</protein>
<sequence>MSHFKSDEALLLTTKLYIEAWLLSNRRLHNLIIKLSEEEIYKEISPERNRGIYLLGHLISTTDTMIELLGFDKKRYPELDPIFVSAPDKSGKIFPDFEVLKQNWEKINTVMLEHIENMSPEQWLEKHASVSEDDFKKDPTRNKLNVLISRTNHQNYHLGQLVLLL</sequence>
<dbReference type="RefSeq" id="WP_180857849.1">
    <property type="nucleotide sequence ID" value="NZ_CAIJDE010000043.1"/>
</dbReference>
<proteinExistence type="predicted"/>
<gene>
    <name evidence="1" type="ORF">FLAPXU55_02387</name>
</gene>